<dbReference type="Pfam" id="PF16860">
    <property type="entry name" value="CX9C"/>
    <property type="match status" value="2"/>
</dbReference>
<dbReference type="EMBL" id="HBHR01024171">
    <property type="protein sequence ID" value="CAD9875603.1"/>
    <property type="molecule type" value="Transcribed_RNA"/>
</dbReference>
<dbReference type="GO" id="GO:0045333">
    <property type="term" value="P:cellular respiration"/>
    <property type="evidence" value="ECO:0007669"/>
    <property type="project" value="TreeGrafter"/>
</dbReference>
<evidence type="ECO:0000256" key="1">
    <source>
        <dbReference type="SAM" id="MobiDB-lite"/>
    </source>
</evidence>
<dbReference type="GO" id="GO:0005758">
    <property type="term" value="C:mitochondrial intermembrane space"/>
    <property type="evidence" value="ECO:0007669"/>
    <property type="project" value="TreeGrafter"/>
</dbReference>
<sequence length="118" mass="13227">MDRVLADVEAACGNIIEKFKDCIESNGNTMAKECERLKKEVGQCAEERVAAVKISAVKCQPVIQVYQECISKNSSNMERCEQQLLAMANCIDTAISENEERGQKWTKRRAEVPVDKNS</sequence>
<dbReference type="PANTHER" id="PTHR47106">
    <property type="entry name" value="COILED-COIL-HELIX-COILED-COIL-HELIX DOMAIN-CONTAINING PROTEIN 5"/>
    <property type="match status" value="1"/>
</dbReference>
<name>A0A7S2Y1Q9_9STRA</name>
<feature type="domain" description="IMS import disulfide relay-system CHCH-CHCH-like Cx9C" evidence="2">
    <location>
        <begin position="55"/>
        <end position="93"/>
    </location>
</feature>
<organism evidence="3">
    <name type="scientific">Fibrocapsa japonica</name>
    <dbReference type="NCBI Taxonomy" id="94617"/>
    <lineage>
        <taxon>Eukaryota</taxon>
        <taxon>Sar</taxon>
        <taxon>Stramenopiles</taxon>
        <taxon>Ochrophyta</taxon>
        <taxon>Raphidophyceae</taxon>
        <taxon>Chattonellales</taxon>
        <taxon>Chattonellaceae</taxon>
        <taxon>Fibrocapsa</taxon>
    </lineage>
</organism>
<dbReference type="AlphaFoldDB" id="A0A7S2Y1Q9"/>
<feature type="region of interest" description="Disordered" evidence="1">
    <location>
        <begin position="99"/>
        <end position="118"/>
    </location>
</feature>
<dbReference type="PANTHER" id="PTHR47106:SF1">
    <property type="entry name" value="COILED-COIL-HELIX-COILED-COIL-HELIX DOMAIN-CONTAINING PROTEIN 5"/>
    <property type="match status" value="1"/>
</dbReference>
<evidence type="ECO:0000313" key="3">
    <source>
        <dbReference type="EMBL" id="CAD9875603.1"/>
    </source>
</evidence>
<dbReference type="Gene3D" id="1.10.287.2900">
    <property type="match status" value="2"/>
</dbReference>
<proteinExistence type="predicted"/>
<dbReference type="InterPro" id="IPR052848">
    <property type="entry name" value="CHCH_domain-containing_protein"/>
</dbReference>
<protein>
    <recommendedName>
        <fullName evidence="2">IMS import disulfide relay-system CHCH-CHCH-like Cx9C domain-containing protein</fullName>
    </recommendedName>
</protein>
<reference evidence="3" key="1">
    <citation type="submission" date="2021-01" db="EMBL/GenBank/DDBJ databases">
        <authorList>
            <person name="Corre E."/>
            <person name="Pelletier E."/>
            <person name="Niang G."/>
            <person name="Scheremetjew M."/>
            <person name="Finn R."/>
            <person name="Kale V."/>
            <person name="Holt S."/>
            <person name="Cochrane G."/>
            <person name="Meng A."/>
            <person name="Brown T."/>
            <person name="Cohen L."/>
        </authorList>
    </citation>
    <scope>NUCLEOTIDE SEQUENCE</scope>
    <source>
        <strain evidence="3">CCMP1661</strain>
    </source>
</reference>
<evidence type="ECO:0000259" key="2">
    <source>
        <dbReference type="Pfam" id="PF16860"/>
    </source>
</evidence>
<gene>
    <name evidence="3" type="ORF">FJAP1339_LOCUS12434</name>
</gene>
<accession>A0A7S2Y1Q9</accession>
<feature type="domain" description="IMS import disulfide relay-system CHCH-CHCH-like Cx9C" evidence="2">
    <location>
        <begin position="5"/>
        <end position="49"/>
    </location>
</feature>
<dbReference type="InterPro" id="IPR031731">
    <property type="entry name" value="CX9C"/>
</dbReference>